<dbReference type="CDD" id="cd22534">
    <property type="entry name" value="KH-II_Era"/>
    <property type="match status" value="1"/>
</dbReference>
<feature type="region of interest" description="G1" evidence="7">
    <location>
        <begin position="18"/>
        <end position="25"/>
    </location>
</feature>
<dbReference type="PANTHER" id="PTHR42698">
    <property type="entry name" value="GTPASE ERA"/>
    <property type="match status" value="1"/>
</dbReference>
<evidence type="ECO:0000256" key="7">
    <source>
        <dbReference type="PROSITE-ProRule" id="PRU01050"/>
    </source>
</evidence>
<feature type="region of interest" description="G5" evidence="7">
    <location>
        <begin position="159"/>
        <end position="161"/>
    </location>
</feature>
<comment type="subcellular location">
    <subcellularLocation>
        <location evidence="6">Cytoplasm</location>
    </subcellularLocation>
    <subcellularLocation>
        <location evidence="6">Cell membrane</location>
        <topology evidence="6">Peripheral membrane protein</topology>
    </subcellularLocation>
</comment>
<dbReference type="CDD" id="cd04163">
    <property type="entry name" value="Era"/>
    <property type="match status" value="1"/>
</dbReference>
<dbReference type="InterPro" id="IPR005225">
    <property type="entry name" value="Small_GTP-bd"/>
</dbReference>
<dbReference type="PRINTS" id="PR00449">
    <property type="entry name" value="RASTRNSFRMNG"/>
</dbReference>
<dbReference type="InterPro" id="IPR004044">
    <property type="entry name" value="KH_dom_type_2"/>
</dbReference>
<dbReference type="InterPro" id="IPR030388">
    <property type="entry name" value="G_ERA_dom"/>
</dbReference>
<evidence type="ECO:0000256" key="1">
    <source>
        <dbReference type="ARBA" id="ARBA00007921"/>
    </source>
</evidence>
<dbReference type="PROSITE" id="PS51713">
    <property type="entry name" value="G_ERA"/>
    <property type="match status" value="1"/>
</dbReference>
<keyword evidence="6" id="KW-0690">Ribosome biogenesis</keyword>
<dbReference type="InterPro" id="IPR027417">
    <property type="entry name" value="P-loop_NTPase"/>
</dbReference>
<reference evidence="9 10" key="1">
    <citation type="submission" date="2019-02" db="EMBL/GenBank/DDBJ databases">
        <title>Genome of a new Bacteroidetes strain.</title>
        <authorList>
            <person name="Pitt A."/>
        </authorList>
    </citation>
    <scope>NUCLEOTIDE SEQUENCE [LARGE SCALE GENOMIC DNA]</scope>
    <source>
        <strain evidence="9 10">50C-KIRBA</strain>
    </source>
</reference>
<sequence length="304" mass="35082">MFFLMASPHKSGFISIIGKPNVGKSTLMNALVGERLSIVSSKAQTTRHRILGMLNGEFEGTPYQIVYSDTPGVLMPKYELHKSMMQFVKSSLEDADVVLYVTDVFDEYEDLEFLTNWKDHTDTPILVLLNKIDLVGTEKLQERLDYWRQIFPDKPILPISALEAVHLDQIFEHIVAKLPVHPPFFDPEELTDKPEKFFASEIIREKIFMNYKKEIPYSCEVVVTSFKDEPTILRIATEIYVERVSQRAILIGHKGESIKKVGIEARQDLEKFFGKKVFLEQFIKVEPDWRAKADKLRSFGYSLD</sequence>
<dbReference type="NCBIfam" id="TIGR00231">
    <property type="entry name" value="small_GTP"/>
    <property type="match status" value="1"/>
</dbReference>
<feature type="binding site" evidence="6">
    <location>
        <begin position="130"/>
        <end position="133"/>
    </location>
    <ligand>
        <name>GTP</name>
        <dbReference type="ChEBI" id="CHEBI:37565"/>
    </ligand>
</feature>
<organism evidence="9 10">
    <name type="scientific">Aquirufa beregesia</name>
    <dbReference type="NCBI Taxonomy" id="2516556"/>
    <lineage>
        <taxon>Bacteria</taxon>
        <taxon>Pseudomonadati</taxon>
        <taxon>Bacteroidota</taxon>
        <taxon>Cytophagia</taxon>
        <taxon>Cytophagales</taxon>
        <taxon>Flectobacillaceae</taxon>
        <taxon>Aquirufa</taxon>
    </lineage>
</organism>
<evidence type="ECO:0000256" key="4">
    <source>
        <dbReference type="ARBA" id="ARBA00022884"/>
    </source>
</evidence>
<proteinExistence type="inferred from homology"/>
<comment type="function">
    <text evidence="6">An essential GTPase that binds both GDP and GTP, with rapid nucleotide exchange. Plays a role in 16S rRNA processing and 30S ribosomal subunit biogenesis and possibly also in cell cycle regulation and energy metabolism.</text>
</comment>
<feature type="region of interest" description="G3" evidence="7">
    <location>
        <begin position="69"/>
        <end position="72"/>
    </location>
</feature>
<keyword evidence="6" id="KW-0699">rRNA-binding</keyword>
<evidence type="ECO:0000256" key="3">
    <source>
        <dbReference type="ARBA" id="ARBA00022741"/>
    </source>
</evidence>
<evidence type="ECO:0000313" key="9">
    <source>
        <dbReference type="EMBL" id="NGZ43981.1"/>
    </source>
</evidence>
<dbReference type="NCBIfam" id="TIGR00436">
    <property type="entry name" value="era"/>
    <property type="match status" value="1"/>
</dbReference>
<dbReference type="SUPFAM" id="SSF52540">
    <property type="entry name" value="P-loop containing nucleoside triphosphate hydrolases"/>
    <property type="match status" value="1"/>
</dbReference>
<name>A0ABX0EV78_9BACT</name>
<keyword evidence="5 6" id="KW-0342">GTP-binding</keyword>
<dbReference type="PANTHER" id="PTHR42698:SF1">
    <property type="entry name" value="GTPASE ERA, MITOCHONDRIAL"/>
    <property type="match status" value="1"/>
</dbReference>
<keyword evidence="6" id="KW-0472">Membrane</keyword>
<keyword evidence="6" id="KW-1003">Cell membrane</keyword>
<dbReference type="InterPro" id="IPR015946">
    <property type="entry name" value="KH_dom-like_a/b"/>
</dbReference>
<comment type="subunit">
    <text evidence="6">Monomer.</text>
</comment>
<dbReference type="Gene3D" id="3.40.50.300">
    <property type="entry name" value="P-loop containing nucleotide triphosphate hydrolases"/>
    <property type="match status" value="1"/>
</dbReference>
<keyword evidence="4 6" id="KW-0694">RNA-binding</keyword>
<protein>
    <recommendedName>
        <fullName evidence="2 6">GTPase Era</fullName>
    </recommendedName>
</protein>
<evidence type="ECO:0000313" key="10">
    <source>
        <dbReference type="Proteomes" id="UP001318301"/>
    </source>
</evidence>
<dbReference type="EMBL" id="SEWW01000002">
    <property type="protein sequence ID" value="NGZ43981.1"/>
    <property type="molecule type" value="Genomic_DNA"/>
</dbReference>
<dbReference type="Gene3D" id="3.30.300.20">
    <property type="match status" value="1"/>
</dbReference>
<dbReference type="Pfam" id="PF07650">
    <property type="entry name" value="KH_2"/>
    <property type="match status" value="1"/>
</dbReference>
<keyword evidence="6" id="KW-0963">Cytoplasm</keyword>
<accession>A0ABX0EV78</accession>
<dbReference type="InterPro" id="IPR005662">
    <property type="entry name" value="GTPase_Era-like"/>
</dbReference>
<keyword evidence="10" id="KW-1185">Reference proteome</keyword>
<evidence type="ECO:0000256" key="5">
    <source>
        <dbReference type="ARBA" id="ARBA00023134"/>
    </source>
</evidence>
<gene>
    <name evidence="6" type="primary">era</name>
    <name evidence="9" type="ORF">EWU23_05765</name>
</gene>
<evidence type="ECO:0000259" key="8">
    <source>
        <dbReference type="PROSITE" id="PS51713"/>
    </source>
</evidence>
<dbReference type="InterPro" id="IPR009019">
    <property type="entry name" value="KH_sf_prok-type"/>
</dbReference>
<dbReference type="Pfam" id="PF01926">
    <property type="entry name" value="MMR_HSR1"/>
    <property type="match status" value="1"/>
</dbReference>
<evidence type="ECO:0000256" key="6">
    <source>
        <dbReference type="HAMAP-Rule" id="MF_00367"/>
    </source>
</evidence>
<dbReference type="SUPFAM" id="SSF54814">
    <property type="entry name" value="Prokaryotic type KH domain (KH-domain type II)"/>
    <property type="match status" value="1"/>
</dbReference>
<keyword evidence="3 6" id="KW-0547">Nucleotide-binding</keyword>
<comment type="similarity">
    <text evidence="1 6 7">Belongs to the TRAFAC class TrmE-Era-EngA-EngB-Septin-like GTPase superfamily. Era GTPase family.</text>
</comment>
<feature type="binding site" evidence="6">
    <location>
        <begin position="69"/>
        <end position="73"/>
    </location>
    <ligand>
        <name>GTP</name>
        <dbReference type="ChEBI" id="CHEBI:37565"/>
    </ligand>
</feature>
<dbReference type="HAMAP" id="MF_00367">
    <property type="entry name" value="GTPase_Era"/>
    <property type="match status" value="1"/>
</dbReference>
<feature type="binding site" evidence="6">
    <location>
        <begin position="18"/>
        <end position="25"/>
    </location>
    <ligand>
        <name>GTP</name>
        <dbReference type="ChEBI" id="CHEBI:37565"/>
    </ligand>
</feature>
<comment type="caution">
    <text evidence="9">The sequence shown here is derived from an EMBL/GenBank/DDBJ whole genome shotgun (WGS) entry which is preliminary data.</text>
</comment>
<feature type="domain" description="Era-type G" evidence="8">
    <location>
        <begin position="10"/>
        <end position="180"/>
    </location>
</feature>
<dbReference type="Proteomes" id="UP001318301">
    <property type="component" value="Unassembled WGS sequence"/>
</dbReference>
<evidence type="ECO:0000256" key="2">
    <source>
        <dbReference type="ARBA" id="ARBA00020484"/>
    </source>
</evidence>
<dbReference type="NCBIfam" id="NF000908">
    <property type="entry name" value="PRK00089.1"/>
    <property type="match status" value="1"/>
</dbReference>
<dbReference type="InterPro" id="IPR006073">
    <property type="entry name" value="GTP-bd"/>
</dbReference>
<feature type="region of interest" description="G4" evidence="7">
    <location>
        <begin position="130"/>
        <end position="133"/>
    </location>
</feature>
<feature type="region of interest" description="G2" evidence="7">
    <location>
        <begin position="44"/>
        <end position="48"/>
    </location>
</feature>